<dbReference type="SUPFAM" id="SSF52096">
    <property type="entry name" value="ClpP/crotonase"/>
    <property type="match status" value="1"/>
</dbReference>
<dbReference type="InterPro" id="IPR029045">
    <property type="entry name" value="ClpP/crotonase-like_dom_sf"/>
</dbReference>
<evidence type="ECO:0000313" key="2">
    <source>
        <dbReference type="EMBL" id="GAA4553059.1"/>
    </source>
</evidence>
<dbReference type="Proteomes" id="UP001501598">
    <property type="component" value="Unassembled WGS sequence"/>
</dbReference>
<evidence type="ECO:0000313" key="3">
    <source>
        <dbReference type="Proteomes" id="UP001501598"/>
    </source>
</evidence>
<evidence type="ECO:0000256" key="1">
    <source>
        <dbReference type="ARBA" id="ARBA00005254"/>
    </source>
</evidence>
<name>A0ABP8RXR0_9PSEU</name>
<dbReference type="PANTHER" id="PTHR43802">
    <property type="entry name" value="ENOYL-COA HYDRATASE"/>
    <property type="match status" value="1"/>
</dbReference>
<proteinExistence type="inferred from homology"/>
<dbReference type="RefSeq" id="WP_345422813.1">
    <property type="nucleotide sequence ID" value="NZ_BAABGT010000075.1"/>
</dbReference>
<protein>
    <submittedName>
        <fullName evidence="2">Enoyl-CoA hydratase/isomerase family protein</fullName>
    </submittedName>
</protein>
<dbReference type="Pfam" id="PF00378">
    <property type="entry name" value="ECH_1"/>
    <property type="match status" value="1"/>
</dbReference>
<accession>A0ABP8RXR0</accession>
<gene>
    <name evidence="2" type="ORF">GCM10023175_48100</name>
</gene>
<dbReference type="CDD" id="cd06558">
    <property type="entry name" value="crotonase-like"/>
    <property type="match status" value="1"/>
</dbReference>
<dbReference type="EMBL" id="BAABGT010000075">
    <property type="protein sequence ID" value="GAA4553059.1"/>
    <property type="molecule type" value="Genomic_DNA"/>
</dbReference>
<dbReference type="Gene3D" id="3.90.226.10">
    <property type="entry name" value="2-enoyl-CoA Hydratase, Chain A, domain 1"/>
    <property type="match status" value="1"/>
</dbReference>
<comment type="caution">
    <text evidence="2">The sequence shown here is derived from an EMBL/GenBank/DDBJ whole genome shotgun (WGS) entry which is preliminary data.</text>
</comment>
<comment type="similarity">
    <text evidence="1">Belongs to the enoyl-CoA hydratase/isomerase family.</text>
</comment>
<sequence length="344" mass="35420">MTVPVVAPEALLAPPPLLDGAGRIVEPLWGVDLTADGPAEIPPSDRILVGIGPPTPLARALDLTLVPAGTETGPEQVGVADPEAELARLHAAATAAPHASTVLAGLLRWSGSLDVPAALDAESLAYSTLLGGPEFRAWLTRRGPRPLPPAVDDPVLAVREGDLLHLTLNRPERRNAYGRQLRDALVALLEVARLDTDVHVVLDGAGPAFCAGGDLDEFGTTPDLVTAHLVRTRAGAALSVHTLRDRIEVHLHGACVGAGIEVPAYAGRIVAAPDTVLRLPEVAMGLIPGAGGTVSIPRRIGRHRTLWMALSGAAVSAGRALAWGLVDEVGPPGAPDPGGARLSA</sequence>
<dbReference type="PANTHER" id="PTHR43802:SF1">
    <property type="entry name" value="IP11341P-RELATED"/>
    <property type="match status" value="1"/>
</dbReference>
<keyword evidence="3" id="KW-1185">Reference proteome</keyword>
<reference evidence="3" key="1">
    <citation type="journal article" date="2019" name="Int. J. Syst. Evol. Microbiol.">
        <title>The Global Catalogue of Microorganisms (GCM) 10K type strain sequencing project: providing services to taxonomists for standard genome sequencing and annotation.</title>
        <authorList>
            <consortium name="The Broad Institute Genomics Platform"/>
            <consortium name="The Broad Institute Genome Sequencing Center for Infectious Disease"/>
            <person name="Wu L."/>
            <person name="Ma J."/>
        </authorList>
    </citation>
    <scope>NUCLEOTIDE SEQUENCE [LARGE SCALE GENOMIC DNA]</scope>
    <source>
        <strain evidence="3">JCM 17906</strain>
    </source>
</reference>
<organism evidence="2 3">
    <name type="scientific">Pseudonocardia xishanensis</name>
    <dbReference type="NCBI Taxonomy" id="630995"/>
    <lineage>
        <taxon>Bacteria</taxon>
        <taxon>Bacillati</taxon>
        <taxon>Actinomycetota</taxon>
        <taxon>Actinomycetes</taxon>
        <taxon>Pseudonocardiales</taxon>
        <taxon>Pseudonocardiaceae</taxon>
        <taxon>Pseudonocardia</taxon>
    </lineage>
</organism>
<dbReference type="InterPro" id="IPR001753">
    <property type="entry name" value="Enoyl-CoA_hydra/iso"/>
</dbReference>